<dbReference type="Proteomes" id="UP001152888">
    <property type="component" value="Unassembled WGS sequence"/>
</dbReference>
<protein>
    <submittedName>
        <fullName evidence="1">Uncharacterized protein</fullName>
    </submittedName>
</protein>
<sequence>DTTVQVVATATPEEQTKLKLNKIINLTEDNNESLNTNIRPQQLALSANQPDDGASDWKQVEHRRRRRNVIVGSKTDTEVKCVRSNNPMWEIVRKNKNTSNGMNTSKEKNEFNDFFCTIAHKLLENLDEGELHPEKGFSKKEKFDHME</sequence>
<reference evidence="1" key="1">
    <citation type="submission" date="2022-03" db="EMBL/GenBank/DDBJ databases">
        <authorList>
            <person name="Sayadi A."/>
        </authorList>
    </citation>
    <scope>NUCLEOTIDE SEQUENCE</scope>
</reference>
<organism evidence="1 2">
    <name type="scientific">Acanthoscelides obtectus</name>
    <name type="common">Bean weevil</name>
    <name type="synonym">Bruchus obtectus</name>
    <dbReference type="NCBI Taxonomy" id="200917"/>
    <lineage>
        <taxon>Eukaryota</taxon>
        <taxon>Metazoa</taxon>
        <taxon>Ecdysozoa</taxon>
        <taxon>Arthropoda</taxon>
        <taxon>Hexapoda</taxon>
        <taxon>Insecta</taxon>
        <taxon>Pterygota</taxon>
        <taxon>Neoptera</taxon>
        <taxon>Endopterygota</taxon>
        <taxon>Coleoptera</taxon>
        <taxon>Polyphaga</taxon>
        <taxon>Cucujiformia</taxon>
        <taxon>Chrysomeloidea</taxon>
        <taxon>Chrysomelidae</taxon>
        <taxon>Bruchinae</taxon>
        <taxon>Bruchini</taxon>
        <taxon>Acanthoscelides</taxon>
    </lineage>
</organism>
<dbReference type="EMBL" id="CAKOFQ010007822">
    <property type="protein sequence ID" value="CAH2008616.1"/>
    <property type="molecule type" value="Genomic_DNA"/>
</dbReference>
<comment type="caution">
    <text evidence="1">The sequence shown here is derived from an EMBL/GenBank/DDBJ whole genome shotgun (WGS) entry which is preliminary data.</text>
</comment>
<dbReference type="AlphaFoldDB" id="A0A9P0M723"/>
<keyword evidence="2" id="KW-1185">Reference proteome</keyword>
<proteinExistence type="predicted"/>
<dbReference type="OrthoDB" id="6781724at2759"/>
<accession>A0A9P0M723</accession>
<evidence type="ECO:0000313" key="1">
    <source>
        <dbReference type="EMBL" id="CAH2008616.1"/>
    </source>
</evidence>
<feature type="non-terminal residue" evidence="1">
    <location>
        <position position="147"/>
    </location>
</feature>
<gene>
    <name evidence="1" type="ORF">ACAOBT_LOCUS30357</name>
</gene>
<evidence type="ECO:0000313" key="2">
    <source>
        <dbReference type="Proteomes" id="UP001152888"/>
    </source>
</evidence>
<name>A0A9P0M723_ACAOB</name>